<reference evidence="2 3" key="2">
    <citation type="journal article" date="2019" name="Sci. Rep.">
        <title>Insight into the biology of Mycobacterium mucogenicum and Mycobacterium neoaurum clade members.</title>
        <authorList>
            <person name="Behra P.R.K."/>
            <person name="Pettersson B.M.F."/>
            <person name="Ramesh M."/>
            <person name="Dasgupta S."/>
            <person name="Kirsebom L.A."/>
        </authorList>
    </citation>
    <scope>NUCLEOTIDE SEQUENCE [LARGE SCALE GENOMIC DNA]</scope>
    <source>
        <strain evidence="2 3">DSM 44124</strain>
    </source>
</reference>
<feature type="compositionally biased region" description="Gly residues" evidence="1">
    <location>
        <begin position="591"/>
        <end position="609"/>
    </location>
</feature>
<evidence type="ECO:0000256" key="1">
    <source>
        <dbReference type="SAM" id="MobiDB-lite"/>
    </source>
</evidence>
<feature type="region of interest" description="Disordered" evidence="1">
    <location>
        <begin position="493"/>
        <end position="609"/>
    </location>
</feature>
<dbReference type="RefSeq" id="WP_138158342.1">
    <property type="nucleotide sequence ID" value="NZ_CP062008.1"/>
</dbReference>
<feature type="compositionally biased region" description="Basic and acidic residues" evidence="1">
    <location>
        <begin position="570"/>
        <end position="579"/>
    </location>
</feature>
<dbReference type="KEGG" id="mmuc:C1S78_007350"/>
<dbReference type="Proteomes" id="UP000309231">
    <property type="component" value="Chromosome"/>
</dbReference>
<feature type="compositionally biased region" description="Polar residues" evidence="1">
    <location>
        <begin position="495"/>
        <end position="510"/>
    </location>
</feature>
<evidence type="ECO:0000313" key="3">
    <source>
        <dbReference type="Proteomes" id="UP000309231"/>
    </source>
</evidence>
<sequence length="609" mass="60298">MPAANDVVATGINDHGNGDQIMPAAHSSKSTANSQKLAVALLASATAVTASIVVANPHASTVAAPVPEITRQVKLTAAADPISLIEGLLALPTSVAQQLLGNGQWINNLAYLAAQPLVAADNTLYGLDTAAAPVILNAVTALLSPLASTPVAPALEAALQEYFKNAAFPPTAFSGGGLTGFNFYDLALASLYDFGAPATALFPAAVTLLEKLGIPLPLPGNLVPDAATNAALAPAITPAAATPQDLVGGLGGLLTSALSTVWNDGAYLASIPLQIGVQTAWTLLYYGGAAVFHPDLLFSLLTSYIPNYIQQFTASGLSGFISTTTQFLAGLAGTLGGLLPAAAAPLAAADVSKLQPNSAAAVTPSISPSVPSPQNLIGGLGNVVSSAVSMVANDVAYAVNLPLAVSVPVVVPLVAGLPYTLAPQALFGLLTTNLPNALRFAVGNTVNGIVSQAGQFVSSLGGLVSAAAAPLAAASVPKVQTNLIKVNHPTAALSAPNSTADSTSGNTASDNKSDKADANKSGTDRADSGKTKSDKGGKHRKPSESGQAGGGQPDTGAGKTGETKSGNSSHDGDGPKHASDTSGSNSHATGDGQGNAGSHGGSGGHRGSK</sequence>
<keyword evidence="3" id="KW-1185">Reference proteome</keyword>
<proteinExistence type="predicted"/>
<evidence type="ECO:0000313" key="2">
    <source>
        <dbReference type="EMBL" id="QPG70765.1"/>
    </source>
</evidence>
<accession>A0A8E4RAA7</accession>
<reference evidence="2 3" key="1">
    <citation type="journal article" date="2019" name="BMC Evol. Biol.">
        <title>Comparative genomics of Mycobacterium mucogenicum and Mycobacterium neoaurum clade members emphasizing tRNA and non-coding RNA.</title>
        <authorList>
            <person name="Behra P.R.K."/>
            <person name="Pettersson B.M.F."/>
            <person name="Das S."/>
            <person name="Dasgupta S."/>
            <person name="Kirsebom L.A."/>
        </authorList>
    </citation>
    <scope>NUCLEOTIDE SEQUENCE [LARGE SCALE GENOMIC DNA]</scope>
    <source>
        <strain evidence="2 3">DSM 44124</strain>
    </source>
</reference>
<name>A0A8E4RAA7_MYCMU</name>
<dbReference type="AlphaFoldDB" id="A0A8E4RAA7"/>
<dbReference type="GeneID" id="76724717"/>
<dbReference type="EMBL" id="CP062008">
    <property type="protein sequence ID" value="QPG70765.1"/>
    <property type="molecule type" value="Genomic_DNA"/>
</dbReference>
<protein>
    <submittedName>
        <fullName evidence="2">Uncharacterized protein</fullName>
    </submittedName>
</protein>
<feature type="compositionally biased region" description="Basic and acidic residues" evidence="1">
    <location>
        <begin position="511"/>
        <end position="536"/>
    </location>
</feature>
<organism evidence="2 3">
    <name type="scientific">Mycolicibacterium mucogenicum DSM 44124</name>
    <dbReference type="NCBI Taxonomy" id="1226753"/>
    <lineage>
        <taxon>Bacteria</taxon>
        <taxon>Bacillati</taxon>
        <taxon>Actinomycetota</taxon>
        <taxon>Actinomycetes</taxon>
        <taxon>Mycobacteriales</taxon>
        <taxon>Mycobacteriaceae</taxon>
        <taxon>Mycolicibacterium</taxon>
    </lineage>
</organism>
<gene>
    <name evidence="2" type="ORF">C1S78_007350</name>
</gene>